<comment type="caution">
    <text evidence="1">The sequence shown here is derived from an EMBL/GenBank/DDBJ whole genome shotgun (WGS) entry which is preliminary data.</text>
</comment>
<dbReference type="EMBL" id="LYBW01000049">
    <property type="protein sequence ID" value="ODR92128.1"/>
    <property type="molecule type" value="Genomic_DNA"/>
</dbReference>
<proteinExistence type="predicted"/>
<dbReference type="Proteomes" id="UP000094342">
    <property type="component" value="Unassembled WGS sequence"/>
</dbReference>
<organism evidence="1 2">
    <name type="scientific">Sinorhizobium alkalisoli</name>
    <dbReference type="NCBI Taxonomy" id="1752398"/>
    <lineage>
        <taxon>Bacteria</taxon>
        <taxon>Pseudomonadati</taxon>
        <taxon>Pseudomonadota</taxon>
        <taxon>Alphaproteobacteria</taxon>
        <taxon>Hyphomicrobiales</taxon>
        <taxon>Rhizobiaceae</taxon>
        <taxon>Sinorhizobium/Ensifer group</taxon>
        <taxon>Sinorhizobium</taxon>
    </lineage>
</organism>
<dbReference type="RefSeq" id="WP_069457646.1">
    <property type="nucleotide sequence ID" value="NZ_LYBW01000049.1"/>
</dbReference>
<protein>
    <submittedName>
        <fullName evidence="1">Uncharacterized protein</fullName>
    </submittedName>
</protein>
<gene>
    <name evidence="1" type="ORF">A8M32_06765</name>
</gene>
<dbReference type="OrthoDB" id="9803042at2"/>
<accession>A0A1E3VEW8</accession>
<keyword evidence="2" id="KW-1185">Reference proteome</keyword>
<dbReference type="AlphaFoldDB" id="A0A1E3VEW8"/>
<reference evidence="2" key="1">
    <citation type="submission" date="2016-05" db="EMBL/GenBank/DDBJ databases">
        <authorList>
            <person name="Li Y."/>
        </authorList>
    </citation>
    <scope>NUCLEOTIDE SEQUENCE [LARGE SCALE GENOMIC DNA]</scope>
    <source>
        <strain evidence="2">YIC4027</strain>
    </source>
</reference>
<name>A0A1E3VEW8_9HYPH</name>
<sequence>MNRHVAVPTEVQTAIAAYLYRRRGTLVEISDAVRAIRRGNPHVRLSDRQLGDAIAAEAVKIHCAVFFDGRSAKSD</sequence>
<evidence type="ECO:0000313" key="1">
    <source>
        <dbReference type="EMBL" id="ODR92128.1"/>
    </source>
</evidence>
<evidence type="ECO:0000313" key="2">
    <source>
        <dbReference type="Proteomes" id="UP000094342"/>
    </source>
</evidence>